<evidence type="ECO:0000256" key="1">
    <source>
        <dbReference type="SAM" id="MobiDB-lite"/>
    </source>
</evidence>
<evidence type="ECO:0000313" key="2">
    <source>
        <dbReference type="EMBL" id="MBB5711493.1"/>
    </source>
</evidence>
<dbReference type="Proteomes" id="UP000527143">
    <property type="component" value="Unassembled WGS sequence"/>
</dbReference>
<gene>
    <name evidence="2" type="ORF">FHT02_002739</name>
</gene>
<evidence type="ECO:0000313" key="3">
    <source>
        <dbReference type="Proteomes" id="UP000527143"/>
    </source>
</evidence>
<dbReference type="RefSeq" id="WP_184088377.1">
    <property type="nucleotide sequence ID" value="NZ_JACIJF010000008.1"/>
</dbReference>
<comment type="caution">
    <text evidence="2">The sequence shown here is derived from an EMBL/GenBank/DDBJ whole genome shotgun (WGS) entry which is preliminary data.</text>
</comment>
<proteinExistence type="predicted"/>
<feature type="region of interest" description="Disordered" evidence="1">
    <location>
        <begin position="60"/>
        <end position="90"/>
    </location>
</feature>
<protein>
    <submittedName>
        <fullName evidence="2">Uncharacterized protein</fullName>
    </submittedName>
</protein>
<dbReference type="EMBL" id="JACIJF010000008">
    <property type="protein sequence ID" value="MBB5711493.1"/>
    <property type="molecule type" value="Genomic_DNA"/>
</dbReference>
<name>A0A840YRD8_9SPHN</name>
<keyword evidence="3" id="KW-1185">Reference proteome</keyword>
<sequence length="112" mass="12389">MLIVTALLIAAAPAPAPVRSTLRRCYLRVDGKVHVNGRCRVFPLGGHGYTLNTWDGGKPRRSHFAQVDESRAGRGEASWNADPRDNRAGDPLGRVRWQNGCWVNARVKICAR</sequence>
<accession>A0A840YRD8</accession>
<reference evidence="2 3" key="1">
    <citation type="submission" date="2020-08" db="EMBL/GenBank/DDBJ databases">
        <title>Genomic Encyclopedia of Type Strains, Phase IV (KMG-IV): sequencing the most valuable type-strain genomes for metagenomic binning, comparative biology and taxonomic classification.</title>
        <authorList>
            <person name="Goeker M."/>
        </authorList>
    </citation>
    <scope>NUCLEOTIDE SEQUENCE [LARGE SCALE GENOMIC DNA]</scope>
    <source>
        <strain evidence="2 3">DSM 26736</strain>
    </source>
</reference>
<organism evidence="2 3">
    <name type="scientific">Sphingomonas xinjiangensis</name>
    <dbReference type="NCBI Taxonomy" id="643568"/>
    <lineage>
        <taxon>Bacteria</taxon>
        <taxon>Pseudomonadati</taxon>
        <taxon>Pseudomonadota</taxon>
        <taxon>Alphaproteobacteria</taxon>
        <taxon>Sphingomonadales</taxon>
        <taxon>Sphingomonadaceae</taxon>
        <taxon>Sphingomonas</taxon>
    </lineage>
</organism>
<dbReference type="AlphaFoldDB" id="A0A840YRD8"/>